<dbReference type="EMBL" id="FXXQ01000014">
    <property type="protein sequence ID" value="SMX25292.1"/>
    <property type="molecule type" value="Genomic_DNA"/>
</dbReference>
<evidence type="ECO:0000313" key="4">
    <source>
        <dbReference type="Proteomes" id="UP000201838"/>
    </source>
</evidence>
<keyword evidence="3" id="KW-0689">Ribosomal protein</keyword>
<keyword evidence="3" id="KW-0687">Ribonucleoprotein</keyword>
<evidence type="ECO:0000313" key="3">
    <source>
        <dbReference type="EMBL" id="SMX25292.1"/>
    </source>
</evidence>
<proteinExistence type="predicted"/>
<feature type="transmembrane region" description="Helical" evidence="2">
    <location>
        <begin position="35"/>
        <end position="57"/>
    </location>
</feature>
<feature type="transmembrane region" description="Helical" evidence="2">
    <location>
        <begin position="9"/>
        <end position="29"/>
    </location>
</feature>
<evidence type="ECO:0000256" key="2">
    <source>
        <dbReference type="SAM" id="Phobius"/>
    </source>
</evidence>
<organism evidence="3 4">
    <name type="scientific">Boseongicola aestuarii</name>
    <dbReference type="NCBI Taxonomy" id="1470561"/>
    <lineage>
        <taxon>Bacteria</taxon>
        <taxon>Pseudomonadati</taxon>
        <taxon>Pseudomonadota</taxon>
        <taxon>Alphaproteobacteria</taxon>
        <taxon>Rhodobacterales</taxon>
        <taxon>Paracoccaceae</taxon>
        <taxon>Boseongicola</taxon>
    </lineage>
</organism>
<sequence>MQRPTNNQFGILCVCVAGLFMTFLVYFRLIGGNGFVSAALFSLIVAMIIAAMIFLFLMTSHGKVFAETAVARATGVARVARAKLDETASNSEWGVIETVRNTASNAKSWLSGLVLRSDAPEEEVEVAPKSSSAPSSVAVPEIVQERTSNVEGTGSKPAGIDAPKGNQADDLKKINGVGPKLEQLLNEMGYFHLDQIAEWSEAEVAWIDQNLRSFKGRASRDNWVEQAKTFRSE</sequence>
<keyword evidence="2" id="KW-0472">Membrane</keyword>
<keyword evidence="2" id="KW-0812">Transmembrane</keyword>
<name>A0A238J4Z2_9RHOB</name>
<evidence type="ECO:0000256" key="1">
    <source>
        <dbReference type="SAM" id="MobiDB-lite"/>
    </source>
</evidence>
<accession>A0A238J4Z2</accession>
<keyword evidence="2" id="KW-1133">Transmembrane helix</keyword>
<gene>
    <name evidence="3" type="primary">rpsB_3</name>
    <name evidence="3" type="ORF">BOA8489_03431</name>
</gene>
<dbReference type="AlphaFoldDB" id="A0A238J4Z2"/>
<reference evidence="3 4" key="1">
    <citation type="submission" date="2017-05" db="EMBL/GenBank/DDBJ databases">
        <authorList>
            <person name="Song R."/>
            <person name="Chenine A.L."/>
            <person name="Ruprecht R.M."/>
        </authorList>
    </citation>
    <scope>NUCLEOTIDE SEQUENCE [LARGE SCALE GENOMIC DNA]</scope>
    <source>
        <strain evidence="3 4">CECT 8489</strain>
    </source>
</reference>
<protein>
    <submittedName>
        <fullName evidence="3">30S ribosomal protein S2</fullName>
    </submittedName>
</protein>
<dbReference type="GO" id="GO:0005840">
    <property type="term" value="C:ribosome"/>
    <property type="evidence" value="ECO:0007669"/>
    <property type="project" value="UniProtKB-KW"/>
</dbReference>
<dbReference type="Proteomes" id="UP000201838">
    <property type="component" value="Unassembled WGS sequence"/>
</dbReference>
<keyword evidence="4" id="KW-1185">Reference proteome</keyword>
<dbReference type="OrthoDB" id="9807941at2"/>
<dbReference type="RefSeq" id="WP_093975489.1">
    <property type="nucleotide sequence ID" value="NZ_FXXQ01000014.1"/>
</dbReference>
<dbReference type="Gene3D" id="1.10.150.20">
    <property type="entry name" value="5' to 3' exonuclease, C-terminal subdomain"/>
    <property type="match status" value="1"/>
</dbReference>
<feature type="region of interest" description="Disordered" evidence="1">
    <location>
        <begin position="146"/>
        <end position="171"/>
    </location>
</feature>